<evidence type="ECO:0000256" key="2">
    <source>
        <dbReference type="ARBA" id="ARBA00022723"/>
    </source>
</evidence>
<dbReference type="InterPro" id="IPR007197">
    <property type="entry name" value="rSAM"/>
</dbReference>
<proteinExistence type="predicted"/>
<evidence type="ECO:0000259" key="5">
    <source>
        <dbReference type="Pfam" id="PF04055"/>
    </source>
</evidence>
<dbReference type="GO" id="GO:0051536">
    <property type="term" value="F:iron-sulfur cluster binding"/>
    <property type="evidence" value="ECO:0007669"/>
    <property type="project" value="UniProtKB-KW"/>
</dbReference>
<keyword evidence="4" id="KW-0411">Iron-sulfur</keyword>
<dbReference type="InterPro" id="IPR058240">
    <property type="entry name" value="rSAM_sf"/>
</dbReference>
<dbReference type="Pfam" id="PF04055">
    <property type="entry name" value="Radical_SAM"/>
    <property type="match status" value="1"/>
</dbReference>
<sequence length="365" mass="42586">MSEYVFGKGSITLYNSLPEKTQKEVSFAETVLKKKRSTNGEIILTLFESCNLTCKFCNQDHDSMFGFDTIEDKFDTVVNAITLLKKMRKETFTVNIMGGEIFQDIFDDSIMERYLVLTRRIYHWAIENNETIKFGFISNLVHEKTDRIIKFMNDLKLEGITATIGTSFDPHSRFNKETLEVFRRNLEIYKEYIGTVNVILTKPNIEKFLNGDVKYFDYIYENFDVFFDYYTPEKNFDLNAPKDHQLKDMFVYLINNYPNVSPVREWMGNHYNAMSCQSTYTIMPDSTAGRCTILLNQSHKEQAPETAGEIESKFVTKMDCPNCKYFDRCGLGCFLQQHFNGPSRTMNDCWMKPVHAEIDIVNARL</sequence>
<keyword evidence="1" id="KW-0949">S-adenosyl-L-methionine</keyword>
<accession>A0A2L0UZL0</accession>
<evidence type="ECO:0000256" key="3">
    <source>
        <dbReference type="ARBA" id="ARBA00023004"/>
    </source>
</evidence>
<evidence type="ECO:0000256" key="4">
    <source>
        <dbReference type="ARBA" id="ARBA00023014"/>
    </source>
</evidence>
<dbReference type="Gene3D" id="3.20.20.70">
    <property type="entry name" value="Aldolase class I"/>
    <property type="match status" value="1"/>
</dbReference>
<organism evidence="6 7">
    <name type="scientific">Agrobacterium phage Atu_ph07</name>
    <dbReference type="NCBI Taxonomy" id="2024264"/>
    <lineage>
        <taxon>Viruses</taxon>
        <taxon>Duplodnaviria</taxon>
        <taxon>Heunggongvirae</taxon>
        <taxon>Uroviricota</taxon>
        <taxon>Caudoviricetes</taxon>
        <taxon>Polybotosvirus</taxon>
        <taxon>Polybotosvirus Atuph07</taxon>
    </lineage>
</organism>
<feature type="domain" description="Radical SAM core" evidence="5">
    <location>
        <begin position="47"/>
        <end position="201"/>
    </location>
</feature>
<dbReference type="SUPFAM" id="SSF102114">
    <property type="entry name" value="Radical SAM enzymes"/>
    <property type="match status" value="1"/>
</dbReference>
<dbReference type="RefSeq" id="YP_009611833.1">
    <property type="nucleotide sequence ID" value="NC_042013.1"/>
</dbReference>
<dbReference type="CDD" id="cd01335">
    <property type="entry name" value="Radical_SAM"/>
    <property type="match status" value="1"/>
</dbReference>
<dbReference type="GO" id="GO:0046872">
    <property type="term" value="F:metal ion binding"/>
    <property type="evidence" value="ECO:0007669"/>
    <property type="project" value="UniProtKB-KW"/>
</dbReference>
<dbReference type="GO" id="GO:0003824">
    <property type="term" value="F:catalytic activity"/>
    <property type="evidence" value="ECO:0007669"/>
    <property type="project" value="InterPro"/>
</dbReference>
<dbReference type="KEGG" id="vg:40088171"/>
<dbReference type="GeneID" id="40088171"/>
<keyword evidence="7" id="KW-1185">Reference proteome</keyword>
<dbReference type="Proteomes" id="UP000223025">
    <property type="component" value="Segment"/>
</dbReference>
<reference evidence="6 7" key="1">
    <citation type="submission" date="2017-06" db="EMBL/GenBank/DDBJ databases">
        <authorList>
            <person name="Kim H.J."/>
            <person name="Triplett B.A."/>
        </authorList>
    </citation>
    <scope>NUCLEOTIDE SEQUENCE [LARGE SCALE GENOMIC DNA]</scope>
</reference>
<protein>
    <recommendedName>
        <fullName evidence="5">Radical SAM core domain-containing protein</fullName>
    </recommendedName>
</protein>
<dbReference type="OrthoDB" id="19503at10239"/>
<evidence type="ECO:0000256" key="1">
    <source>
        <dbReference type="ARBA" id="ARBA00022691"/>
    </source>
</evidence>
<name>A0A2L0UZL0_9CAUD</name>
<dbReference type="EMBL" id="MF403008">
    <property type="protein sequence ID" value="AUZ94950.1"/>
    <property type="molecule type" value="Genomic_DNA"/>
</dbReference>
<evidence type="ECO:0000313" key="6">
    <source>
        <dbReference type="EMBL" id="AUZ94950.1"/>
    </source>
</evidence>
<keyword evidence="3" id="KW-0408">Iron</keyword>
<keyword evidence="2" id="KW-0479">Metal-binding</keyword>
<evidence type="ECO:0000313" key="7">
    <source>
        <dbReference type="Proteomes" id="UP000223025"/>
    </source>
</evidence>
<dbReference type="InterPro" id="IPR013785">
    <property type="entry name" value="Aldolase_TIM"/>
</dbReference>
<dbReference type="SFLD" id="SFLDS00029">
    <property type="entry name" value="Radical_SAM"/>
    <property type="match status" value="1"/>
</dbReference>